<comment type="caution">
    <text evidence="2">The sequence shown here is derived from an EMBL/GenBank/DDBJ whole genome shotgun (WGS) entry which is preliminary data.</text>
</comment>
<dbReference type="Proteomes" id="UP000220922">
    <property type="component" value="Unassembled WGS sequence"/>
</dbReference>
<name>A0A2H3KII1_9CHLR</name>
<evidence type="ECO:0000256" key="1">
    <source>
        <dbReference type="SAM" id="Phobius"/>
    </source>
</evidence>
<keyword evidence="1" id="KW-1133">Transmembrane helix</keyword>
<gene>
    <name evidence="2" type="ORF">A9Q02_04070</name>
</gene>
<evidence type="ECO:0000313" key="2">
    <source>
        <dbReference type="EMBL" id="PDV97638.1"/>
    </source>
</evidence>
<protein>
    <submittedName>
        <fullName evidence="2">Uncharacterized protein</fullName>
    </submittedName>
</protein>
<evidence type="ECO:0000313" key="3">
    <source>
        <dbReference type="Proteomes" id="UP000220922"/>
    </source>
</evidence>
<dbReference type="RefSeq" id="WP_097654267.1">
    <property type="nucleotide sequence ID" value="NZ_LYXE01000127.1"/>
</dbReference>
<dbReference type="EMBL" id="LYXE01000127">
    <property type="protein sequence ID" value="PDV97638.1"/>
    <property type="molecule type" value="Genomic_DNA"/>
</dbReference>
<keyword evidence="1" id="KW-0472">Membrane</keyword>
<accession>A0A2H3KII1</accession>
<feature type="transmembrane region" description="Helical" evidence="1">
    <location>
        <begin position="21"/>
        <end position="38"/>
    </location>
</feature>
<keyword evidence="1" id="KW-0812">Transmembrane</keyword>
<feature type="transmembrane region" description="Helical" evidence="1">
    <location>
        <begin position="50"/>
        <end position="69"/>
    </location>
</feature>
<organism evidence="2 3">
    <name type="scientific">Candidatus Chloroploca asiatica</name>
    <dbReference type="NCBI Taxonomy" id="1506545"/>
    <lineage>
        <taxon>Bacteria</taxon>
        <taxon>Bacillati</taxon>
        <taxon>Chloroflexota</taxon>
        <taxon>Chloroflexia</taxon>
        <taxon>Chloroflexales</taxon>
        <taxon>Chloroflexineae</taxon>
        <taxon>Oscillochloridaceae</taxon>
        <taxon>Candidatus Chloroploca</taxon>
    </lineage>
</organism>
<proteinExistence type="predicted"/>
<sequence>MTTSREETQNEASEEQLAVTVPLKVLGIATAYAAILSYLERRFPIKPDHIWAEVAGGVLISLVPVALTARKSRHLDWRVYEGTIWRSFIASGTPIILWQIGEAVLRQMELLNYTTARELQRPDAYAYDTTPLAHRSGERARGGNSLS</sequence>
<dbReference type="OrthoDB" id="158353at2"/>
<keyword evidence="3" id="KW-1185">Reference proteome</keyword>
<dbReference type="AlphaFoldDB" id="A0A2H3KII1"/>
<reference evidence="2 3" key="1">
    <citation type="submission" date="2016-05" db="EMBL/GenBank/DDBJ databases">
        <authorList>
            <person name="Lavstsen T."/>
            <person name="Jespersen J.S."/>
        </authorList>
    </citation>
    <scope>NUCLEOTIDE SEQUENCE [LARGE SCALE GENOMIC DNA]</scope>
    <source>
        <strain evidence="2 3">B7-9</strain>
    </source>
</reference>